<keyword evidence="5 6" id="KW-0378">Hydrolase</keyword>
<feature type="domain" description="Peptidase S26" evidence="7">
    <location>
        <begin position="1"/>
        <end position="148"/>
    </location>
</feature>
<accession>S5DQF9</accession>
<dbReference type="CDD" id="cd06530">
    <property type="entry name" value="S26_SPase_I"/>
    <property type="match status" value="1"/>
</dbReference>
<dbReference type="GO" id="GO:0006465">
    <property type="term" value="P:signal peptide processing"/>
    <property type="evidence" value="ECO:0007669"/>
    <property type="project" value="InterPro"/>
</dbReference>
<comment type="similarity">
    <text evidence="3 6">Belongs to the peptidase S26 family.</text>
</comment>
<evidence type="ECO:0000256" key="2">
    <source>
        <dbReference type="ARBA" id="ARBA00004401"/>
    </source>
</evidence>
<comment type="catalytic activity">
    <reaction evidence="1 6">
        <text>Cleavage of hydrophobic, N-terminal signal or leader sequences from secreted and periplasmic proteins.</text>
        <dbReference type="EC" id="3.4.21.89"/>
    </reaction>
</comment>
<evidence type="ECO:0000256" key="6">
    <source>
        <dbReference type="RuleBase" id="RU362042"/>
    </source>
</evidence>
<sequence length="159" mass="18249">MEPTLQIDDRVLVLKNTFIETDISSGDVVVFYSPQTVFKDDYIQEFVESIQIWKLTNNETYLNTALIKRVVASSGDEVIIKESGEVYVNGNRFTVLNINEGRYFKEQTYIVPTNEIFVLGDNRVNSQDSRYIGTIPNKNIVGKAIYVVFPFDNFKNIDD</sequence>
<comment type="subcellular location">
    <subcellularLocation>
        <location evidence="2">Cell membrane</location>
        <topology evidence="2">Single-pass type II membrane protein</topology>
    </subcellularLocation>
    <subcellularLocation>
        <location evidence="6">Membrane</location>
        <topology evidence="6">Single-pass type II membrane protein</topology>
    </subcellularLocation>
</comment>
<dbReference type="PRINTS" id="PR00727">
    <property type="entry name" value="LEADERPTASE"/>
</dbReference>
<evidence type="ECO:0000313" key="8">
    <source>
        <dbReference type="EMBL" id="AGQ19843.1"/>
    </source>
</evidence>
<dbReference type="AlphaFoldDB" id="S5DQF9"/>
<dbReference type="InterPro" id="IPR019758">
    <property type="entry name" value="Pept_S26A_signal_pept_1_CS"/>
</dbReference>
<dbReference type="Pfam" id="PF10502">
    <property type="entry name" value="Peptidase_S26"/>
    <property type="match status" value="1"/>
</dbReference>
<dbReference type="PANTHER" id="PTHR43390:SF1">
    <property type="entry name" value="CHLOROPLAST PROCESSING PEPTIDASE"/>
    <property type="match status" value="1"/>
</dbReference>
<evidence type="ECO:0000256" key="4">
    <source>
        <dbReference type="ARBA" id="ARBA00013208"/>
    </source>
</evidence>
<dbReference type="Gene3D" id="2.10.109.10">
    <property type="entry name" value="Umud Fragment, subunit A"/>
    <property type="match status" value="1"/>
</dbReference>
<protein>
    <recommendedName>
        <fullName evidence="4 6">Signal peptidase I</fullName>
        <ecNumber evidence="4 6">3.4.21.89</ecNumber>
    </recommendedName>
</protein>
<dbReference type="InterPro" id="IPR036286">
    <property type="entry name" value="LexA/Signal_pep-like_sf"/>
</dbReference>
<evidence type="ECO:0000256" key="5">
    <source>
        <dbReference type="ARBA" id="ARBA00022801"/>
    </source>
</evidence>
<organism evidence="8">
    <name type="scientific">Candidatus Actinomarina minuta</name>
    <dbReference type="NCBI Taxonomy" id="1389454"/>
    <lineage>
        <taxon>Bacteria</taxon>
        <taxon>Bacillati</taxon>
        <taxon>Actinomycetota</taxon>
        <taxon>Actinomycetes</taxon>
        <taxon>Candidatus Actinomarinidae</taxon>
        <taxon>Candidatus Actinomarinales</taxon>
        <taxon>Candidatus Actinomarineae</taxon>
        <taxon>Candidatus Actinomarinaceae</taxon>
        <taxon>Candidatus Actinomarina</taxon>
    </lineage>
</organism>
<dbReference type="PANTHER" id="PTHR43390">
    <property type="entry name" value="SIGNAL PEPTIDASE I"/>
    <property type="match status" value="1"/>
</dbReference>
<dbReference type="PROSITE" id="PS00761">
    <property type="entry name" value="SPASE_I_3"/>
    <property type="match status" value="1"/>
</dbReference>
<dbReference type="EMBL" id="KC811144">
    <property type="protein sequence ID" value="AGQ19843.1"/>
    <property type="molecule type" value="Genomic_DNA"/>
</dbReference>
<name>S5DQF9_9ACTN</name>
<dbReference type="GO" id="GO:0004252">
    <property type="term" value="F:serine-type endopeptidase activity"/>
    <property type="evidence" value="ECO:0007669"/>
    <property type="project" value="InterPro"/>
</dbReference>
<dbReference type="InterPro" id="IPR000223">
    <property type="entry name" value="Pept_S26A_signal_pept_1"/>
</dbReference>
<reference evidence="8" key="1">
    <citation type="journal article" date="2013" name="Sci. Rep.">
        <title>Metagenomics uncovers a new group of low GC and ultra-small marine Actinobacteria.</title>
        <authorList>
            <person name="Ghai R."/>
            <person name="Mizuno C.M."/>
            <person name="Picazo A."/>
            <person name="Camacho A."/>
            <person name="Rodriguez-Valera F."/>
        </authorList>
    </citation>
    <scope>NUCLEOTIDE SEQUENCE</scope>
</reference>
<evidence type="ECO:0000259" key="7">
    <source>
        <dbReference type="Pfam" id="PF10502"/>
    </source>
</evidence>
<dbReference type="EC" id="3.4.21.89" evidence="4 6"/>
<dbReference type="GO" id="GO:0005886">
    <property type="term" value="C:plasma membrane"/>
    <property type="evidence" value="ECO:0007669"/>
    <property type="project" value="UniProtKB-SubCell"/>
</dbReference>
<dbReference type="InterPro" id="IPR019533">
    <property type="entry name" value="Peptidase_S26"/>
</dbReference>
<evidence type="ECO:0000256" key="3">
    <source>
        <dbReference type="ARBA" id="ARBA00009370"/>
    </source>
</evidence>
<dbReference type="GO" id="GO:0009003">
    <property type="term" value="F:signal peptidase activity"/>
    <property type="evidence" value="ECO:0007669"/>
    <property type="project" value="UniProtKB-EC"/>
</dbReference>
<dbReference type="NCBIfam" id="TIGR02227">
    <property type="entry name" value="sigpep_I_bact"/>
    <property type="match status" value="1"/>
</dbReference>
<dbReference type="SUPFAM" id="SSF51306">
    <property type="entry name" value="LexA/Signal peptidase"/>
    <property type="match status" value="1"/>
</dbReference>
<keyword evidence="6 8" id="KW-0645">Protease</keyword>
<evidence type="ECO:0000256" key="1">
    <source>
        <dbReference type="ARBA" id="ARBA00000677"/>
    </source>
</evidence>
<proteinExistence type="inferred from homology"/>